<keyword evidence="8 17" id="KW-0375">Hydrogen ion transport</keyword>
<comment type="function">
    <text evidence="14">This fusion protein includes a component of the F(0) channel (subunit b) and of the F(1) subunit (subunit delta). Two copies of subunit b and one of delta together form the peripheral 'stator' stalk which links F(1) to F(0).</text>
</comment>
<reference evidence="19 20" key="1">
    <citation type="journal article" date="2015" name="Genome Biol. Evol.">
        <title>Characterization of Three Mycobacterium spp. with Potential Use in Bioremediation by Genome Sequencing and Comparative Genomics.</title>
        <authorList>
            <person name="Das S."/>
            <person name="Pettersson B.M."/>
            <person name="Behra P.R."/>
            <person name="Ramesh M."/>
            <person name="Dasgupta S."/>
            <person name="Bhattacharya A."/>
            <person name="Kirsebom L.A."/>
        </authorList>
    </citation>
    <scope>NUCLEOTIDE SEQUENCE [LARGE SCALE GENOMIC DNA]</scope>
    <source>
        <strain evidence="19 20">DSM 43826</strain>
    </source>
</reference>
<keyword evidence="7 17" id="KW-0812">Transmembrane</keyword>
<dbReference type="NCBIfam" id="NF009961">
    <property type="entry name" value="PRK13428.1"/>
    <property type="match status" value="1"/>
</dbReference>
<gene>
    <name evidence="19" type="primary">atpFH</name>
    <name evidence="17" type="synonym">atpF</name>
    <name evidence="18" type="synonym">atpH</name>
    <name evidence="19" type="ORF">MCHLDSM_06331</name>
</gene>
<evidence type="ECO:0000256" key="4">
    <source>
        <dbReference type="ARBA" id="ARBA00022448"/>
    </source>
</evidence>
<dbReference type="HAMAP" id="MF_01416">
    <property type="entry name" value="ATP_synth_delta_bact"/>
    <property type="match status" value="1"/>
</dbReference>
<evidence type="ECO:0000256" key="5">
    <source>
        <dbReference type="ARBA" id="ARBA00022475"/>
    </source>
</evidence>
<evidence type="ECO:0000256" key="6">
    <source>
        <dbReference type="ARBA" id="ARBA00022547"/>
    </source>
</evidence>
<comment type="caution">
    <text evidence="19">The sequence shown here is derived from an EMBL/GenBank/DDBJ whole genome shotgun (WGS) entry which is preliminary data.</text>
</comment>
<dbReference type="Gene3D" id="1.10.520.20">
    <property type="entry name" value="N-terminal domain of the delta subunit of the F1F0-ATP synthase"/>
    <property type="match status" value="1"/>
</dbReference>
<dbReference type="Pfam" id="PF00430">
    <property type="entry name" value="ATP-synt_B"/>
    <property type="match status" value="1"/>
</dbReference>
<dbReference type="NCBIfam" id="NF009967">
    <property type="entry name" value="PRK13430.1"/>
    <property type="match status" value="1"/>
</dbReference>
<dbReference type="NCBIfam" id="TIGR01145">
    <property type="entry name" value="ATP_synt_delta"/>
    <property type="match status" value="1"/>
</dbReference>
<keyword evidence="20" id="KW-1185">Reference proteome</keyword>
<name>A0A0J6VEV9_9MYCO</name>
<comment type="function">
    <text evidence="18">This protein is part of the stalk that links CF(0) to CF(1). It either transmits conformational changes from CF(0) to CF(1) or is implicated in proton conduction.</text>
</comment>
<keyword evidence="11 17" id="KW-0472">Membrane</keyword>
<keyword evidence="5 17" id="KW-1003">Cell membrane</keyword>
<comment type="subcellular location">
    <subcellularLocation>
        <location evidence="18">Cell membrane</location>
        <topology evidence="18">Peripheral membrane protein</topology>
    </subcellularLocation>
    <subcellularLocation>
        <location evidence="1 17">Cell membrane</location>
        <topology evidence="1 17">Single-pass membrane protein</topology>
    </subcellularLocation>
</comment>
<dbReference type="SMR" id="A0A0J6VEV9"/>
<comment type="function">
    <text evidence="17">Component of the F(0) channel, it forms part of the peripheral stalk, linking F(1) to F(0).</text>
</comment>
<proteinExistence type="inferred from homology"/>
<dbReference type="InterPro" id="IPR028987">
    <property type="entry name" value="ATP_synth_B-like_membr_sf"/>
</dbReference>
<evidence type="ECO:0000256" key="2">
    <source>
        <dbReference type="ARBA" id="ARBA00010377"/>
    </source>
</evidence>
<evidence type="ECO:0000256" key="14">
    <source>
        <dbReference type="ARBA" id="ARBA00024925"/>
    </source>
</evidence>
<sequence length="445" mass="47909">MSTFIGQLVGFAIIIYIVVRWVVPPVRTMMKNQQEAVRAALEESKAAADKLASADQRHAKAVEDAKAAGAKLTEEARADSTRIAEQLREQAGVEAERIKAQGEQQVHLLRQQTIRNLRQHLGLESVDKAEEIVRSYVSDPGAQSQTVDRFLDQLDEMAPSPAVLEAGATLNLRAASRESLAELVKKFDSVTDGADAAALTTLSDEIAAVARLLVTEPALNSHLAEATDESDAKMRLLDRLFGGKVADTTFDILKTAVSQRWSNEGNLVDALEHVARLALLARAERDGQSEEVEEQLFRVGRVLDTESRLNRLLADPTVPADKRVELLDKVLQAGGGVNDTAAALLRQTIELLRGELADAAVADLAELAVARRGEAVAEVTAAAELSDEQRTRLTEVLSRIYGTAVSVQLNVDPDILGGLLITVGDEVIDGSISSRLAAARTGLPD</sequence>
<organism evidence="19 20">
    <name type="scientific">Mycolicibacterium chlorophenolicum</name>
    <dbReference type="NCBI Taxonomy" id="37916"/>
    <lineage>
        <taxon>Bacteria</taxon>
        <taxon>Bacillati</taxon>
        <taxon>Actinomycetota</taxon>
        <taxon>Actinomycetes</taxon>
        <taxon>Mycobacteriales</taxon>
        <taxon>Mycobacteriaceae</taxon>
        <taxon>Mycolicibacterium</taxon>
    </lineage>
</organism>
<evidence type="ECO:0000256" key="13">
    <source>
        <dbReference type="ARBA" id="ARBA00023310"/>
    </source>
</evidence>
<evidence type="ECO:0000256" key="18">
    <source>
        <dbReference type="HAMAP-Rule" id="MF_01416"/>
    </source>
</evidence>
<keyword evidence="6 17" id="KW-0138">CF(0)</keyword>
<comment type="similarity">
    <text evidence="2">In the C-terminal section; belongs to the ATPase delta chain family.</text>
</comment>
<feature type="transmembrane region" description="Helical" evidence="17">
    <location>
        <begin position="6"/>
        <end position="23"/>
    </location>
</feature>
<evidence type="ECO:0000256" key="15">
    <source>
        <dbReference type="ARBA" id="ARBA00025198"/>
    </source>
</evidence>
<evidence type="ECO:0000256" key="3">
    <source>
        <dbReference type="ARBA" id="ARBA00010811"/>
    </source>
</evidence>
<evidence type="ECO:0000313" key="20">
    <source>
        <dbReference type="Proteomes" id="UP000036513"/>
    </source>
</evidence>
<dbReference type="GO" id="GO:0045259">
    <property type="term" value="C:proton-transporting ATP synthase complex"/>
    <property type="evidence" value="ECO:0007669"/>
    <property type="project" value="UniProtKB-KW"/>
</dbReference>
<comment type="similarity">
    <text evidence="18">Belongs to the ATPase delta chain family.</text>
</comment>
<dbReference type="PANTHER" id="PTHR11910">
    <property type="entry name" value="ATP SYNTHASE DELTA CHAIN"/>
    <property type="match status" value="1"/>
</dbReference>
<keyword evidence="9 17" id="KW-1133">Transmembrane helix</keyword>
<evidence type="ECO:0000256" key="7">
    <source>
        <dbReference type="ARBA" id="ARBA00022692"/>
    </source>
</evidence>
<keyword evidence="10 17" id="KW-0406">Ion transport</keyword>
<dbReference type="Proteomes" id="UP000036513">
    <property type="component" value="Unassembled WGS sequence"/>
</dbReference>
<dbReference type="RefSeq" id="WP_048473374.1">
    <property type="nucleotide sequence ID" value="NZ_JYNL01000068.1"/>
</dbReference>
<evidence type="ECO:0000256" key="1">
    <source>
        <dbReference type="ARBA" id="ARBA00004162"/>
    </source>
</evidence>
<evidence type="ECO:0000256" key="8">
    <source>
        <dbReference type="ARBA" id="ARBA00022781"/>
    </source>
</evidence>
<dbReference type="InterPro" id="IPR002146">
    <property type="entry name" value="ATP_synth_b/b'su_bac/chlpt"/>
</dbReference>
<accession>A0A0J6VEV9</accession>
<keyword evidence="13 17" id="KW-0066">ATP synthesis</keyword>
<dbReference type="InterPro" id="IPR000711">
    <property type="entry name" value="ATPase_OSCP/dsu"/>
</dbReference>
<dbReference type="HAMAP" id="MF_01398">
    <property type="entry name" value="ATP_synth_b_bprime"/>
    <property type="match status" value="1"/>
</dbReference>
<keyword evidence="4 17" id="KW-0813">Transport</keyword>
<dbReference type="PRINTS" id="PR00125">
    <property type="entry name" value="ATPASEDELTA"/>
</dbReference>
<dbReference type="SUPFAM" id="SSF81573">
    <property type="entry name" value="F1F0 ATP synthase subunit B, membrane domain"/>
    <property type="match status" value="1"/>
</dbReference>
<evidence type="ECO:0000313" key="19">
    <source>
        <dbReference type="EMBL" id="KMO68794.1"/>
    </source>
</evidence>
<dbReference type="InterPro" id="IPR026015">
    <property type="entry name" value="ATP_synth_OSCP/delta_N_sf"/>
</dbReference>
<dbReference type="PATRIC" id="fig|37916.4.peg.6350"/>
<keyword evidence="12" id="KW-0511">Multifunctional enzyme</keyword>
<protein>
    <recommendedName>
        <fullName evidence="17 18">Multifunctional fusion protein</fullName>
    </recommendedName>
    <domain>
        <recommendedName>
            <fullName evidence="17">ATP synthase subunit b</fullName>
        </recommendedName>
        <alternativeName>
            <fullName evidence="17">ATP synthase F(0) sector subunit b</fullName>
        </alternativeName>
        <alternativeName>
            <fullName evidence="17">ATPase subunit I</fullName>
        </alternativeName>
        <alternativeName>
            <fullName evidence="17">F-type ATPase subunit b</fullName>
            <shortName evidence="17">F-ATPase subunit b</shortName>
        </alternativeName>
    </domain>
    <domain>
        <recommendedName>
            <fullName evidence="18">ATP synthase subunit delta</fullName>
        </recommendedName>
        <alternativeName>
            <fullName evidence="18">ATP synthase F(1) sector subunit delta</fullName>
        </alternativeName>
        <alternativeName>
            <fullName evidence="18">F-type ATPase subunit delta</fullName>
            <shortName evidence="18">F-ATPase subunit delta</shortName>
        </alternativeName>
    </domain>
</protein>
<dbReference type="CDD" id="cd06503">
    <property type="entry name" value="ATP-synt_Fo_b"/>
    <property type="match status" value="1"/>
</dbReference>
<dbReference type="GO" id="GO:0005886">
    <property type="term" value="C:plasma membrane"/>
    <property type="evidence" value="ECO:0007669"/>
    <property type="project" value="UniProtKB-SubCell"/>
</dbReference>
<evidence type="ECO:0000256" key="17">
    <source>
        <dbReference type="HAMAP-Rule" id="MF_01398"/>
    </source>
</evidence>
<evidence type="ECO:0000256" key="10">
    <source>
        <dbReference type="ARBA" id="ARBA00023065"/>
    </source>
</evidence>
<evidence type="ECO:0000256" key="9">
    <source>
        <dbReference type="ARBA" id="ARBA00022989"/>
    </source>
</evidence>
<dbReference type="SUPFAM" id="SSF47928">
    <property type="entry name" value="N-terminal domain of the delta subunit of the F1F0-ATP synthase"/>
    <property type="match status" value="1"/>
</dbReference>
<dbReference type="EMBL" id="JYNL01000068">
    <property type="protein sequence ID" value="KMO68794.1"/>
    <property type="molecule type" value="Genomic_DNA"/>
</dbReference>
<comment type="function">
    <text evidence="15 17">F(1)F(0) ATP synthase produces ATP from ADP in the presence of a proton or sodium gradient. F-type ATPases consist of two structural domains, F(1) containing the extramembraneous catalytic core and F(0) containing the membrane proton channel, linked together by a central stalk and a peripheral stalk. During catalysis, ATP synthesis in the catalytic domain of F(1) is coupled via a rotary mechanism of the central stalk subunits to proton translocation.</text>
</comment>
<dbReference type="Pfam" id="PF00213">
    <property type="entry name" value="OSCP"/>
    <property type="match status" value="1"/>
</dbReference>
<comment type="similarity">
    <text evidence="17">Belongs to the ATPase B chain family.</text>
</comment>
<dbReference type="AlphaFoldDB" id="A0A0J6VEV9"/>
<evidence type="ECO:0000256" key="16">
    <source>
        <dbReference type="ARBA" id="ARBA00025830"/>
    </source>
</evidence>
<dbReference type="GO" id="GO:0046933">
    <property type="term" value="F:proton-transporting ATP synthase activity, rotational mechanism"/>
    <property type="evidence" value="ECO:0007669"/>
    <property type="project" value="UniProtKB-UniRule"/>
</dbReference>
<evidence type="ECO:0000256" key="11">
    <source>
        <dbReference type="ARBA" id="ARBA00023136"/>
    </source>
</evidence>
<dbReference type="STRING" id="37916.MCHLDSM_06331"/>
<comment type="similarity">
    <text evidence="3">In the N-terminal section; belongs to the ATPase B chain family.</text>
</comment>
<keyword evidence="18" id="KW-0139">CF(1)</keyword>
<evidence type="ECO:0000256" key="12">
    <source>
        <dbReference type="ARBA" id="ARBA00023268"/>
    </source>
</evidence>
<comment type="subunit">
    <text evidence="16 17">F-type ATPases have 2 components, F(1) - the catalytic core - and F(0) - the membrane proton channel. F(1) has five subunits: alpha(3), beta(3), gamma(1), delta(1), epsilon(1). F(0) has three main subunits: a(1), b(2) and c(10-14). The alpha and beta chains form an alternating ring which encloses part of the gamma chain. F(1) is attached to F(0) by a central stalk formed by the gamma and epsilon chains, while a peripheral stalk is formed by the delta and b chains.</text>
</comment>